<evidence type="ECO:0000256" key="1">
    <source>
        <dbReference type="SAM" id="MobiDB-lite"/>
    </source>
</evidence>
<sequence length="66" mass="7529">MKGAAKPPAGDRAGNARHERWDTGIKKKIPVNALSPSQSLRTFPVRSRKRRSHVYPFAWTERKCAR</sequence>
<gene>
    <name evidence="2" type="ORF">MSZNOR_3717</name>
</gene>
<organism evidence="2 3">
    <name type="scientific">Methylocaldum szegediense</name>
    <dbReference type="NCBI Taxonomy" id="73780"/>
    <lineage>
        <taxon>Bacteria</taxon>
        <taxon>Pseudomonadati</taxon>
        <taxon>Pseudomonadota</taxon>
        <taxon>Gammaproteobacteria</taxon>
        <taxon>Methylococcales</taxon>
        <taxon>Methylococcaceae</taxon>
        <taxon>Methylocaldum</taxon>
    </lineage>
</organism>
<dbReference type="EMBL" id="OX458333">
    <property type="protein sequence ID" value="CAI8914921.1"/>
    <property type="molecule type" value="Genomic_DNA"/>
</dbReference>
<dbReference type="Proteomes" id="UP001162030">
    <property type="component" value="Chromosome"/>
</dbReference>
<reference evidence="2 3" key="1">
    <citation type="submission" date="2023-03" db="EMBL/GenBank/DDBJ databases">
        <authorList>
            <person name="Pearce D."/>
        </authorList>
    </citation>
    <scope>NUCLEOTIDE SEQUENCE [LARGE SCALE GENOMIC DNA]</scope>
    <source>
        <strain evidence="2">Msz</strain>
    </source>
</reference>
<accession>A0ABM9I613</accession>
<evidence type="ECO:0000313" key="3">
    <source>
        <dbReference type="Proteomes" id="UP001162030"/>
    </source>
</evidence>
<name>A0ABM9I613_9GAMM</name>
<protein>
    <submittedName>
        <fullName evidence="2">Uncharacterized protein</fullName>
    </submittedName>
</protein>
<feature type="region of interest" description="Disordered" evidence="1">
    <location>
        <begin position="1"/>
        <end position="24"/>
    </location>
</feature>
<evidence type="ECO:0000313" key="2">
    <source>
        <dbReference type="EMBL" id="CAI8914921.1"/>
    </source>
</evidence>
<proteinExistence type="predicted"/>
<keyword evidence="3" id="KW-1185">Reference proteome</keyword>
<feature type="compositionally biased region" description="Basic and acidic residues" evidence="1">
    <location>
        <begin position="14"/>
        <end position="24"/>
    </location>
</feature>